<feature type="transmembrane region" description="Helical" evidence="1">
    <location>
        <begin position="59"/>
        <end position="77"/>
    </location>
</feature>
<dbReference type="AlphaFoldDB" id="A0A087BEU7"/>
<organism evidence="2 3">
    <name type="scientific">Bifidobacterium magnum</name>
    <dbReference type="NCBI Taxonomy" id="1692"/>
    <lineage>
        <taxon>Bacteria</taxon>
        <taxon>Bacillati</taxon>
        <taxon>Actinomycetota</taxon>
        <taxon>Actinomycetes</taxon>
        <taxon>Bifidobacteriales</taxon>
        <taxon>Bifidobacteriaceae</taxon>
        <taxon>Bifidobacterium</taxon>
    </lineage>
</organism>
<feature type="transmembrane region" description="Helical" evidence="1">
    <location>
        <begin position="27"/>
        <end position="47"/>
    </location>
</feature>
<feature type="transmembrane region" description="Helical" evidence="1">
    <location>
        <begin position="132"/>
        <end position="153"/>
    </location>
</feature>
<reference evidence="2 3" key="1">
    <citation type="submission" date="2014-03" db="EMBL/GenBank/DDBJ databases">
        <title>Genomics of Bifidobacteria.</title>
        <authorList>
            <person name="Ventura M."/>
            <person name="Milani C."/>
            <person name="Lugli G.A."/>
        </authorList>
    </citation>
    <scope>NUCLEOTIDE SEQUENCE [LARGE SCALE GENOMIC DNA]</scope>
    <source>
        <strain evidence="2 3">LMG 11591</strain>
    </source>
</reference>
<gene>
    <name evidence="2" type="ORF">BMAGN_1264</name>
</gene>
<evidence type="ECO:0000313" key="3">
    <source>
        <dbReference type="Proteomes" id="UP000029052"/>
    </source>
</evidence>
<accession>A0A087BEU7</accession>
<keyword evidence="1" id="KW-1133">Transmembrane helix</keyword>
<protein>
    <submittedName>
        <fullName evidence="2">Uncharacterized protein</fullName>
    </submittedName>
</protein>
<name>A0A087BEU7_9BIFI</name>
<keyword evidence="1" id="KW-0472">Membrane</keyword>
<feature type="transmembrane region" description="Helical" evidence="1">
    <location>
        <begin position="245"/>
        <end position="265"/>
    </location>
</feature>
<keyword evidence="3" id="KW-1185">Reference proteome</keyword>
<dbReference type="STRING" id="1692.BMAGN_1264"/>
<dbReference type="RefSeq" id="WP_022859790.1">
    <property type="nucleotide sequence ID" value="NZ_JGZB01000001.1"/>
</dbReference>
<dbReference type="eggNOG" id="ENOG5030NNB">
    <property type="taxonomic scope" value="Bacteria"/>
</dbReference>
<evidence type="ECO:0000256" key="1">
    <source>
        <dbReference type="SAM" id="Phobius"/>
    </source>
</evidence>
<dbReference type="Proteomes" id="UP000029052">
    <property type="component" value="Unassembled WGS sequence"/>
</dbReference>
<feature type="transmembrane region" description="Helical" evidence="1">
    <location>
        <begin position="165"/>
        <end position="184"/>
    </location>
</feature>
<proteinExistence type="predicted"/>
<dbReference type="EMBL" id="JGZB01000001">
    <property type="protein sequence ID" value="KFI69547.1"/>
    <property type="molecule type" value="Genomic_DNA"/>
</dbReference>
<keyword evidence="1" id="KW-0812">Transmembrane</keyword>
<feature type="transmembrane region" description="Helical" evidence="1">
    <location>
        <begin position="204"/>
        <end position="225"/>
    </location>
</feature>
<feature type="transmembrane region" description="Helical" evidence="1">
    <location>
        <begin position="89"/>
        <end position="111"/>
    </location>
</feature>
<sequence length="266" mass="28041">MEQPKNATAATPSAGDANAHVIDARPWGWSFAVQIVAYVLLAVLALISGAHSVAPGEWTFSLTTTVVVVMMLLLAFFDPFNSSISGRVIALVCGLLSMIVVTTTVFGSFVFHGVESTRMSDGKEVQYVMPQAWLMGAGCLLVCLIMAGFISQMAREHRTDLIEHLSANVLSGVCSIAAAGWCYLPAMFDGATIARADGSHELHVAWLVGIIAIVVVAVALAVASWRWNRDLEPYAGAHSPWLGLGLMPVMLTGAAVGVAALANALC</sequence>
<comment type="caution">
    <text evidence="2">The sequence shown here is derived from an EMBL/GenBank/DDBJ whole genome shotgun (WGS) entry which is preliminary data.</text>
</comment>
<evidence type="ECO:0000313" key="2">
    <source>
        <dbReference type="EMBL" id="KFI69547.1"/>
    </source>
</evidence>